<evidence type="ECO:0000256" key="1">
    <source>
        <dbReference type="SAM" id="MobiDB-lite"/>
    </source>
</evidence>
<keyword evidence="3" id="KW-1185">Reference proteome</keyword>
<protein>
    <submittedName>
        <fullName evidence="2">Uncharacterized protein</fullName>
    </submittedName>
</protein>
<accession>A0A8X6F6S9</accession>
<evidence type="ECO:0000313" key="3">
    <source>
        <dbReference type="Proteomes" id="UP000887116"/>
    </source>
</evidence>
<organism evidence="2 3">
    <name type="scientific">Trichonephila clavata</name>
    <name type="common">Joro spider</name>
    <name type="synonym">Nephila clavata</name>
    <dbReference type="NCBI Taxonomy" id="2740835"/>
    <lineage>
        <taxon>Eukaryota</taxon>
        <taxon>Metazoa</taxon>
        <taxon>Ecdysozoa</taxon>
        <taxon>Arthropoda</taxon>
        <taxon>Chelicerata</taxon>
        <taxon>Arachnida</taxon>
        <taxon>Araneae</taxon>
        <taxon>Araneomorphae</taxon>
        <taxon>Entelegynae</taxon>
        <taxon>Araneoidea</taxon>
        <taxon>Nephilidae</taxon>
        <taxon>Trichonephila</taxon>
    </lineage>
</organism>
<dbReference type="AlphaFoldDB" id="A0A8X6F6S9"/>
<dbReference type="EMBL" id="BMAO01011154">
    <property type="protein sequence ID" value="GFQ71667.1"/>
    <property type="molecule type" value="Genomic_DNA"/>
</dbReference>
<comment type="caution">
    <text evidence="2">The sequence shown here is derived from an EMBL/GenBank/DDBJ whole genome shotgun (WGS) entry which is preliminary data.</text>
</comment>
<gene>
    <name evidence="2" type="ORF">TNCT_435871</name>
</gene>
<dbReference type="Proteomes" id="UP000887116">
    <property type="component" value="Unassembled WGS sequence"/>
</dbReference>
<sequence>MSGRGRTNQGGRRRGLRPTEVERLIRAKAAEERGCRAGAKKTRINGEKKLEKNKQVHKTENRFPDEVIKFVATVKPRRLLCGGEVKMANSFETLVACTTDCTIEIVRRKCIRIPSRPEIATNQKMLIAKRRATTAYLKLFLLVLQALISPSCLLVA</sequence>
<evidence type="ECO:0000313" key="2">
    <source>
        <dbReference type="EMBL" id="GFQ71667.1"/>
    </source>
</evidence>
<feature type="compositionally biased region" description="Low complexity" evidence="1">
    <location>
        <begin position="1"/>
        <end position="10"/>
    </location>
</feature>
<proteinExistence type="predicted"/>
<reference evidence="2" key="1">
    <citation type="submission" date="2020-07" db="EMBL/GenBank/DDBJ databases">
        <title>Multicomponent nature underlies the extraordinary mechanical properties of spider dragline silk.</title>
        <authorList>
            <person name="Kono N."/>
            <person name="Nakamura H."/>
            <person name="Mori M."/>
            <person name="Yoshida Y."/>
            <person name="Ohtoshi R."/>
            <person name="Malay A.D."/>
            <person name="Moran D.A.P."/>
            <person name="Tomita M."/>
            <person name="Numata K."/>
            <person name="Arakawa K."/>
        </authorList>
    </citation>
    <scope>NUCLEOTIDE SEQUENCE</scope>
</reference>
<name>A0A8X6F6S9_TRICU</name>
<feature type="region of interest" description="Disordered" evidence="1">
    <location>
        <begin position="1"/>
        <end position="20"/>
    </location>
</feature>